<reference evidence="2" key="1">
    <citation type="submission" date="2018-02" db="EMBL/GenBank/DDBJ databases">
        <authorList>
            <person name="Cohen D.B."/>
            <person name="Kent A.D."/>
        </authorList>
    </citation>
    <scope>NUCLEOTIDE SEQUENCE</scope>
</reference>
<feature type="compositionally biased region" description="Low complexity" evidence="1">
    <location>
        <begin position="332"/>
        <end position="350"/>
    </location>
</feature>
<evidence type="ECO:0000256" key="1">
    <source>
        <dbReference type="SAM" id="MobiDB-lite"/>
    </source>
</evidence>
<dbReference type="AlphaFoldDB" id="A0A2N9EF22"/>
<sequence length="480" mass="51564">MATSSPSSSSTTSQTANITQLPILLLTISNISVKLDSTNYLLWKYQIISILEPYSLLDLLDGYVSPPSKFIADSGGIAIENLFYKEGKARDEALKTLINATLSPSAQVPLHTVFGKSWKEEEESKKNAKECSLEPHMAMTTTGGMGMNFPTTNTPLPLFIASWNRGCGGGGRNSNNHGGKGRNSNGYSHGGYQNNPQGFNQFFNPSTPPNSSTGSSQRKQPPTKLTAIASTNLSNAIHAPSTSNSTCWVSDTEATDHFMPDISQLPDCHEYQGNEFFTIGNGQSLPITHTESSSILGPYPSVPPMSPIHASNPIDPVVFLSDPTLLFSASDTTPLEPSSTSISPISTSTASTSSHQSTFVPISESIHQSIALPVSLPSTNFLPVSLPTTNTNSMVTRSKAGISKKKQGFAAHSSSPPDYLNNTKPPSYSVACKYPQWRDAMQSEFQALQRQSTWTLVPSSSDHNVIGYQSSSLSEIQMAL</sequence>
<protein>
    <recommendedName>
        <fullName evidence="3">Retrotransposon Copia-like N-terminal domain-containing protein</fullName>
    </recommendedName>
</protein>
<feature type="region of interest" description="Disordered" evidence="1">
    <location>
        <begin position="171"/>
        <end position="223"/>
    </location>
</feature>
<feature type="region of interest" description="Disordered" evidence="1">
    <location>
        <begin position="331"/>
        <end position="350"/>
    </location>
</feature>
<gene>
    <name evidence="2" type="ORF">FSB_LOCUS1244</name>
</gene>
<accession>A0A2N9EF22</accession>
<organism evidence="2">
    <name type="scientific">Fagus sylvatica</name>
    <name type="common">Beechnut</name>
    <dbReference type="NCBI Taxonomy" id="28930"/>
    <lineage>
        <taxon>Eukaryota</taxon>
        <taxon>Viridiplantae</taxon>
        <taxon>Streptophyta</taxon>
        <taxon>Embryophyta</taxon>
        <taxon>Tracheophyta</taxon>
        <taxon>Spermatophyta</taxon>
        <taxon>Magnoliopsida</taxon>
        <taxon>eudicotyledons</taxon>
        <taxon>Gunneridae</taxon>
        <taxon>Pentapetalae</taxon>
        <taxon>rosids</taxon>
        <taxon>fabids</taxon>
        <taxon>Fagales</taxon>
        <taxon>Fagaceae</taxon>
        <taxon>Fagus</taxon>
    </lineage>
</organism>
<proteinExistence type="predicted"/>
<name>A0A2N9EF22_FAGSY</name>
<evidence type="ECO:0000313" key="2">
    <source>
        <dbReference type="EMBL" id="SPC73362.1"/>
    </source>
</evidence>
<evidence type="ECO:0008006" key="3">
    <source>
        <dbReference type="Google" id="ProtNLM"/>
    </source>
</evidence>
<feature type="compositionally biased region" description="Low complexity" evidence="1">
    <location>
        <begin position="173"/>
        <end position="217"/>
    </location>
</feature>
<dbReference type="EMBL" id="OIVN01000054">
    <property type="protein sequence ID" value="SPC73362.1"/>
    <property type="molecule type" value="Genomic_DNA"/>
</dbReference>